<evidence type="ECO:0000256" key="1">
    <source>
        <dbReference type="SAM" id="Phobius"/>
    </source>
</evidence>
<proteinExistence type="predicted"/>
<dbReference type="OrthoDB" id="3059998at2759"/>
<sequence>MPSYPSLDISFGALYIGAIIAAMILDAPHVALSTHALYFYLVTHFGDFVTLGAPTWYTCQQSSELR</sequence>
<feature type="transmembrane region" description="Helical" evidence="1">
    <location>
        <begin position="37"/>
        <end position="57"/>
    </location>
</feature>
<reference evidence="3" key="1">
    <citation type="journal article" date="2017" name="Nat. Ecol. Evol.">
        <title>Genome expansion and lineage-specific genetic innovations in the forest pathogenic fungi Armillaria.</title>
        <authorList>
            <person name="Sipos G."/>
            <person name="Prasanna A.N."/>
            <person name="Walter M.C."/>
            <person name="O'Connor E."/>
            <person name="Balint B."/>
            <person name="Krizsan K."/>
            <person name="Kiss B."/>
            <person name="Hess J."/>
            <person name="Varga T."/>
            <person name="Slot J."/>
            <person name="Riley R."/>
            <person name="Boka B."/>
            <person name="Rigling D."/>
            <person name="Barry K."/>
            <person name="Lee J."/>
            <person name="Mihaltcheva S."/>
            <person name="LaButti K."/>
            <person name="Lipzen A."/>
            <person name="Waldron R."/>
            <person name="Moloney N.M."/>
            <person name="Sperisen C."/>
            <person name="Kredics L."/>
            <person name="Vagvoelgyi C."/>
            <person name="Patrignani A."/>
            <person name="Fitzpatrick D."/>
            <person name="Nagy I."/>
            <person name="Doyle S."/>
            <person name="Anderson J.B."/>
            <person name="Grigoriev I.V."/>
            <person name="Gueldener U."/>
            <person name="Muensterkoetter M."/>
            <person name="Nagy L.G."/>
        </authorList>
    </citation>
    <scope>NUCLEOTIDE SEQUENCE [LARGE SCALE GENOMIC DNA]</scope>
    <source>
        <strain evidence="3">C18/9</strain>
    </source>
</reference>
<dbReference type="EMBL" id="FUEG01000013">
    <property type="protein sequence ID" value="SJL10879.1"/>
    <property type="molecule type" value="Genomic_DNA"/>
</dbReference>
<feature type="transmembrane region" description="Helical" evidence="1">
    <location>
        <begin position="6"/>
        <end position="25"/>
    </location>
</feature>
<protein>
    <submittedName>
        <fullName evidence="2">Uncharacterized protein</fullName>
    </submittedName>
</protein>
<dbReference type="AlphaFoldDB" id="A0A284RQ40"/>
<evidence type="ECO:0000313" key="2">
    <source>
        <dbReference type="EMBL" id="SJL10879.1"/>
    </source>
</evidence>
<keyword evidence="1" id="KW-1133">Transmembrane helix</keyword>
<dbReference type="Proteomes" id="UP000219338">
    <property type="component" value="Unassembled WGS sequence"/>
</dbReference>
<organism evidence="2 3">
    <name type="scientific">Armillaria ostoyae</name>
    <name type="common">Armillaria root rot fungus</name>
    <dbReference type="NCBI Taxonomy" id="47428"/>
    <lineage>
        <taxon>Eukaryota</taxon>
        <taxon>Fungi</taxon>
        <taxon>Dikarya</taxon>
        <taxon>Basidiomycota</taxon>
        <taxon>Agaricomycotina</taxon>
        <taxon>Agaricomycetes</taxon>
        <taxon>Agaricomycetidae</taxon>
        <taxon>Agaricales</taxon>
        <taxon>Marasmiineae</taxon>
        <taxon>Physalacriaceae</taxon>
        <taxon>Armillaria</taxon>
    </lineage>
</organism>
<keyword evidence="1" id="KW-0472">Membrane</keyword>
<keyword evidence="3" id="KW-1185">Reference proteome</keyword>
<evidence type="ECO:0000313" key="3">
    <source>
        <dbReference type="Proteomes" id="UP000219338"/>
    </source>
</evidence>
<name>A0A284RQ40_ARMOS</name>
<keyword evidence="1" id="KW-0812">Transmembrane</keyword>
<gene>
    <name evidence="2" type="ORF">ARMOST_14274</name>
</gene>
<accession>A0A284RQ40</accession>